<dbReference type="InterPro" id="IPR047137">
    <property type="entry name" value="ORF3"/>
</dbReference>
<dbReference type="InterPro" id="IPR023393">
    <property type="entry name" value="START-like_dom_sf"/>
</dbReference>
<dbReference type="Proteomes" id="UP000533598">
    <property type="component" value="Unassembled WGS sequence"/>
</dbReference>
<sequence>MTTIEKSVDVAVPVSTAYNQWTQFETFPRFMEGVERITQLTPTRTHWQTKIGGVEREFDAEVTEQHQDERIAWSTVDGPPHGGVVTFHRLDAHSTRVHLQMEYHPETLTEKAGAALGVVQHRVTGDLARFKEFIENRGAETGAWEGDVPRPPQVGETGQHGGTAPRPEVPGPTGTPKPGDPPQYRR</sequence>
<evidence type="ECO:0000256" key="1">
    <source>
        <dbReference type="SAM" id="MobiDB-lite"/>
    </source>
</evidence>
<protein>
    <submittedName>
        <fullName evidence="3">Putative membrane protein</fullName>
    </submittedName>
</protein>
<proteinExistence type="predicted"/>
<feature type="domain" description="Coenzyme Q-binding protein COQ10 START" evidence="2">
    <location>
        <begin position="10"/>
        <end position="130"/>
    </location>
</feature>
<dbReference type="RefSeq" id="WP_185005658.1">
    <property type="nucleotide sequence ID" value="NZ_BAAAUI010000017.1"/>
</dbReference>
<evidence type="ECO:0000259" key="2">
    <source>
        <dbReference type="Pfam" id="PF03364"/>
    </source>
</evidence>
<dbReference type="SUPFAM" id="SSF55961">
    <property type="entry name" value="Bet v1-like"/>
    <property type="match status" value="1"/>
</dbReference>
<feature type="compositionally biased region" description="Pro residues" evidence="1">
    <location>
        <begin position="167"/>
        <end position="186"/>
    </location>
</feature>
<dbReference type="PANTHER" id="PTHR33824:SF7">
    <property type="entry name" value="POLYKETIDE CYCLASE_DEHYDRASE AND LIPID TRANSPORT SUPERFAMILY PROTEIN"/>
    <property type="match status" value="1"/>
</dbReference>
<name>A0A7W7CF17_9PSEU</name>
<keyword evidence="4" id="KW-1185">Reference proteome</keyword>
<gene>
    <name evidence="3" type="ORF">HNR67_006094</name>
</gene>
<organism evidence="3 4">
    <name type="scientific">Crossiella cryophila</name>
    <dbReference type="NCBI Taxonomy" id="43355"/>
    <lineage>
        <taxon>Bacteria</taxon>
        <taxon>Bacillati</taxon>
        <taxon>Actinomycetota</taxon>
        <taxon>Actinomycetes</taxon>
        <taxon>Pseudonocardiales</taxon>
        <taxon>Pseudonocardiaceae</taxon>
        <taxon>Crossiella</taxon>
    </lineage>
</organism>
<dbReference type="AlphaFoldDB" id="A0A7W7CF17"/>
<dbReference type="EMBL" id="JACHMH010000001">
    <property type="protein sequence ID" value="MBB4679976.1"/>
    <property type="molecule type" value="Genomic_DNA"/>
</dbReference>
<evidence type="ECO:0000313" key="4">
    <source>
        <dbReference type="Proteomes" id="UP000533598"/>
    </source>
</evidence>
<comment type="caution">
    <text evidence="3">The sequence shown here is derived from an EMBL/GenBank/DDBJ whole genome shotgun (WGS) entry which is preliminary data.</text>
</comment>
<dbReference type="Gene3D" id="3.30.530.20">
    <property type="match status" value="1"/>
</dbReference>
<evidence type="ECO:0000313" key="3">
    <source>
        <dbReference type="EMBL" id="MBB4679976.1"/>
    </source>
</evidence>
<accession>A0A7W7CF17</accession>
<dbReference type="PANTHER" id="PTHR33824">
    <property type="entry name" value="POLYKETIDE CYCLASE/DEHYDRASE AND LIPID TRANSPORT SUPERFAMILY PROTEIN"/>
    <property type="match status" value="1"/>
</dbReference>
<dbReference type="CDD" id="cd07817">
    <property type="entry name" value="SRPBCC_8"/>
    <property type="match status" value="1"/>
</dbReference>
<dbReference type="InterPro" id="IPR005031">
    <property type="entry name" value="COQ10_START"/>
</dbReference>
<feature type="region of interest" description="Disordered" evidence="1">
    <location>
        <begin position="141"/>
        <end position="186"/>
    </location>
</feature>
<dbReference type="Pfam" id="PF03364">
    <property type="entry name" value="Polyketide_cyc"/>
    <property type="match status" value="1"/>
</dbReference>
<reference evidence="3 4" key="1">
    <citation type="submission" date="2020-08" db="EMBL/GenBank/DDBJ databases">
        <title>Sequencing the genomes of 1000 actinobacteria strains.</title>
        <authorList>
            <person name="Klenk H.-P."/>
        </authorList>
    </citation>
    <scope>NUCLEOTIDE SEQUENCE [LARGE SCALE GENOMIC DNA]</scope>
    <source>
        <strain evidence="3 4">DSM 44230</strain>
    </source>
</reference>